<reference evidence="10 11" key="1">
    <citation type="submission" date="2022-06" db="EMBL/GenBank/DDBJ databases">
        <title>Paraconexibacter antarcticus.</title>
        <authorList>
            <person name="Kim C.S."/>
        </authorList>
    </citation>
    <scope>NUCLEOTIDE SEQUENCE [LARGE SCALE GENOMIC DNA]</scope>
    <source>
        <strain evidence="10 11">02-257</strain>
    </source>
</reference>
<evidence type="ECO:0000256" key="9">
    <source>
        <dbReference type="SAM" id="Phobius"/>
    </source>
</evidence>
<name>A0ABY5DR04_9ACTN</name>
<keyword evidence="5 9" id="KW-0812">Transmembrane</keyword>
<dbReference type="EMBL" id="CP098502">
    <property type="protein sequence ID" value="UTI63120.1"/>
    <property type="molecule type" value="Genomic_DNA"/>
</dbReference>
<keyword evidence="6 9" id="KW-1133">Transmembrane helix</keyword>
<keyword evidence="11" id="KW-1185">Reference proteome</keyword>
<evidence type="ECO:0000313" key="10">
    <source>
        <dbReference type="EMBL" id="UTI63120.1"/>
    </source>
</evidence>
<evidence type="ECO:0000256" key="7">
    <source>
        <dbReference type="ARBA" id="ARBA00023136"/>
    </source>
</evidence>
<evidence type="ECO:0000256" key="5">
    <source>
        <dbReference type="ARBA" id="ARBA00022692"/>
    </source>
</evidence>
<feature type="transmembrane region" description="Helical" evidence="9">
    <location>
        <begin position="283"/>
        <end position="300"/>
    </location>
</feature>
<feature type="transmembrane region" description="Helical" evidence="9">
    <location>
        <begin position="188"/>
        <end position="208"/>
    </location>
</feature>
<evidence type="ECO:0000256" key="1">
    <source>
        <dbReference type="ARBA" id="ARBA00004651"/>
    </source>
</evidence>
<feature type="transmembrane region" description="Helical" evidence="9">
    <location>
        <begin position="31"/>
        <end position="51"/>
    </location>
</feature>
<feature type="transmembrane region" description="Helical" evidence="9">
    <location>
        <begin position="220"/>
        <end position="237"/>
    </location>
</feature>
<dbReference type="Proteomes" id="UP001056035">
    <property type="component" value="Chromosome"/>
</dbReference>
<evidence type="ECO:0000256" key="8">
    <source>
        <dbReference type="SAM" id="MobiDB-lite"/>
    </source>
</evidence>
<feature type="transmembrane region" description="Helical" evidence="9">
    <location>
        <begin position="307"/>
        <end position="325"/>
    </location>
</feature>
<evidence type="ECO:0000313" key="11">
    <source>
        <dbReference type="Proteomes" id="UP001056035"/>
    </source>
</evidence>
<comment type="subcellular location">
    <subcellularLocation>
        <location evidence="1">Cell membrane</location>
        <topology evidence="1">Multi-pass membrane protein</topology>
    </subcellularLocation>
</comment>
<evidence type="ECO:0000256" key="3">
    <source>
        <dbReference type="ARBA" id="ARBA00022676"/>
    </source>
</evidence>
<keyword evidence="2" id="KW-1003">Cell membrane</keyword>
<evidence type="ECO:0000256" key="6">
    <source>
        <dbReference type="ARBA" id="ARBA00022989"/>
    </source>
</evidence>
<keyword evidence="4" id="KW-0808">Transferase</keyword>
<sequence>MENATLTPRRQGPEVHPPAPGSWRSRLTIPALLFAALCVGTLILTLIYPTYPTYDSLYSLVWGRELLHGHTPSFQAYRAPTEHPLSIGFGMVLALLGQAGGRVMLFAALASFLALVAGLYRLGRSAFTPAVGVVAAVILCTRLDFPFLALRGYIDVTYLAFVVWAAVLEFERPRTGYRVPLLLTGAALMRPEAWLLAGLYWLYALWPLRRRLDDIPWRRVVALTVLMGLGTVVWVALDFAVTGKPLFSLQHTSSLADSLGRNRPASQIPRATFTFLRSLSTSAVFYTGGAGLLLALLCVPRRIWPPLALLVVGVGTFFLIGVAGLSVIDRYLLVAAVMMMLFAAVAIAGWTMLTPGRVRTAWMVAGLVLLVGTGLKTSVKENHASPFVDLGFRGATHSALVDLLHDPKVKAALSCGPISTPSHKLIPDVRWIADLPEDRVLARSDPEHSPADTGAVDKAGKVIHSDHATAKGLALLVTTRQTLLRQAVVETSDTTLNNNPLPGFRRLAYNGTYAIYTSC</sequence>
<proteinExistence type="predicted"/>
<gene>
    <name evidence="10" type="ORF">NBH00_17355</name>
</gene>
<evidence type="ECO:0000256" key="4">
    <source>
        <dbReference type="ARBA" id="ARBA00022679"/>
    </source>
</evidence>
<organism evidence="10 11">
    <name type="scientific">Paraconexibacter antarcticus</name>
    <dbReference type="NCBI Taxonomy" id="2949664"/>
    <lineage>
        <taxon>Bacteria</taxon>
        <taxon>Bacillati</taxon>
        <taxon>Actinomycetota</taxon>
        <taxon>Thermoleophilia</taxon>
        <taxon>Solirubrobacterales</taxon>
        <taxon>Paraconexibacteraceae</taxon>
        <taxon>Paraconexibacter</taxon>
    </lineage>
</organism>
<dbReference type="PANTHER" id="PTHR33908">
    <property type="entry name" value="MANNOSYLTRANSFERASE YKCB-RELATED"/>
    <property type="match status" value="1"/>
</dbReference>
<keyword evidence="3" id="KW-0328">Glycosyltransferase</keyword>
<feature type="transmembrane region" description="Helical" evidence="9">
    <location>
        <begin position="103"/>
        <end position="120"/>
    </location>
</feature>
<dbReference type="PANTHER" id="PTHR33908:SF11">
    <property type="entry name" value="MEMBRANE PROTEIN"/>
    <property type="match status" value="1"/>
</dbReference>
<dbReference type="InterPro" id="IPR050297">
    <property type="entry name" value="LipidA_mod_glycosyltrf_83"/>
</dbReference>
<feature type="region of interest" description="Disordered" evidence="8">
    <location>
        <begin position="1"/>
        <end position="21"/>
    </location>
</feature>
<accession>A0ABY5DR04</accession>
<protein>
    <submittedName>
        <fullName evidence="10">Glycosyltransferase family 39 protein</fullName>
    </submittedName>
</protein>
<feature type="transmembrane region" description="Helical" evidence="9">
    <location>
        <begin position="331"/>
        <end position="353"/>
    </location>
</feature>
<feature type="transmembrane region" description="Helical" evidence="9">
    <location>
        <begin position="152"/>
        <end position="168"/>
    </location>
</feature>
<dbReference type="RefSeq" id="WP_254569854.1">
    <property type="nucleotide sequence ID" value="NZ_CP098502.1"/>
</dbReference>
<evidence type="ECO:0000256" key="2">
    <source>
        <dbReference type="ARBA" id="ARBA00022475"/>
    </source>
</evidence>
<keyword evidence="7 9" id="KW-0472">Membrane</keyword>